<organism evidence="1 2">
    <name type="scientific">Aedes aegypti</name>
    <name type="common">Yellowfever mosquito</name>
    <name type="synonym">Culex aegypti</name>
    <dbReference type="NCBI Taxonomy" id="7159"/>
    <lineage>
        <taxon>Eukaryota</taxon>
        <taxon>Metazoa</taxon>
        <taxon>Ecdysozoa</taxon>
        <taxon>Arthropoda</taxon>
        <taxon>Hexapoda</taxon>
        <taxon>Insecta</taxon>
        <taxon>Pterygota</taxon>
        <taxon>Neoptera</taxon>
        <taxon>Endopterygota</taxon>
        <taxon>Diptera</taxon>
        <taxon>Nematocera</taxon>
        <taxon>Culicoidea</taxon>
        <taxon>Culicidae</taxon>
        <taxon>Culicinae</taxon>
        <taxon>Aedini</taxon>
        <taxon>Aedes</taxon>
        <taxon>Stegomyia</taxon>
    </lineage>
</organism>
<dbReference type="OrthoDB" id="7764728at2759"/>
<accession>A0A6I8U9K0</accession>
<sequence length="422" mass="48382">MDIMEIGPRKIILGFISKKTAELEHDAHGEHQHLLHEKTVQSVLADEPKFQRTLKRLNAGSIPVHNDLLKMNRILTNFYFERMILEEKRYPSWREKQELACKIISAFPQLEITRVSPDAPRESFFFWRNKGRGKGSHHGIIETRVANMRKDLPSEERKFQRPKPTSIELPDGIHDNASYMAALTPSSQNIREISEKMSQCTVLHQWLLQQQIEVTSSILKIFPHILAYDGLMIQQAFDRLHPNANKDFGMESFLQIGMLVEENGWESVEDAYIRGALRFLKKLTHCGIKRKVEEDMTIEEFMATPLIRWVKVQDTTSSIAIKNHVHANPDLPPHLVCCADTFKKGDLYVVFTDFVVPCGKSGDMAIDILLKIHPVLGMSVPVLLKKLYDLVAINVWGIQDCSTSTKVTQLTLRLREFCDTSL</sequence>
<name>A0A6I8U9K0_AEDAE</name>
<proteinExistence type="predicted"/>
<evidence type="ECO:0000313" key="2">
    <source>
        <dbReference type="Proteomes" id="UP000008820"/>
    </source>
</evidence>
<reference evidence="1 2" key="1">
    <citation type="submission" date="2017-06" db="EMBL/GenBank/DDBJ databases">
        <title>Aedes aegypti genome working group (AGWG) sequencing and assembly.</title>
        <authorList>
            <consortium name="Aedes aegypti Genome Working Group (AGWG)"/>
            <person name="Matthews B.J."/>
        </authorList>
    </citation>
    <scope>NUCLEOTIDE SEQUENCE [LARGE SCALE GENOMIC DNA]</scope>
    <source>
        <strain evidence="1 2">LVP_AGWG</strain>
    </source>
</reference>
<reference evidence="1" key="2">
    <citation type="submission" date="2020-05" db="UniProtKB">
        <authorList>
            <consortium name="EnsemblMetazoa"/>
        </authorList>
    </citation>
    <scope>IDENTIFICATION</scope>
    <source>
        <strain evidence="1">LVP_AGWG</strain>
    </source>
</reference>
<evidence type="ECO:0000313" key="1">
    <source>
        <dbReference type="EnsemblMetazoa" id="AAEL028184-PA"/>
    </source>
</evidence>
<dbReference type="EnsemblMetazoa" id="AAEL028184-RA">
    <property type="protein sequence ID" value="AAEL028184-PA"/>
    <property type="gene ID" value="AAEL028184"/>
</dbReference>
<gene>
    <name evidence="1" type="primary">110675951</name>
</gene>
<protein>
    <submittedName>
        <fullName evidence="1">Uncharacterized protein</fullName>
    </submittedName>
</protein>
<dbReference type="InParanoid" id="A0A6I8U9K0"/>
<dbReference type="AlphaFoldDB" id="A0A6I8U9K0"/>
<dbReference type="Proteomes" id="UP000008820">
    <property type="component" value="Chromosome 2"/>
</dbReference>
<keyword evidence="2" id="KW-1185">Reference proteome</keyword>